<comment type="caution">
    <text evidence="1">The sequence shown here is derived from an EMBL/GenBank/DDBJ whole genome shotgun (WGS) entry which is preliminary data.</text>
</comment>
<sequence>KDEKTIREFLNLPVFLYKNEKNWIRPLDQDIESVFIPKKNKYFRHGEAIRWILKNEANKTIGRIAAFINRKTAKNNDQPTGGTGFFECINDKNVAFMLFNECKEWLQGKGMEAMDGPINFGDRDRWWGLLVDGFYEPNYCVPYNFLYYKHLFEAYGFKN</sequence>
<dbReference type="AlphaFoldDB" id="X1C3W8"/>
<organism evidence="1">
    <name type="scientific">marine sediment metagenome</name>
    <dbReference type="NCBI Taxonomy" id="412755"/>
    <lineage>
        <taxon>unclassified sequences</taxon>
        <taxon>metagenomes</taxon>
        <taxon>ecological metagenomes</taxon>
    </lineage>
</organism>
<gene>
    <name evidence="1" type="ORF">S01H4_28740</name>
</gene>
<feature type="non-terminal residue" evidence="1">
    <location>
        <position position="159"/>
    </location>
</feature>
<proteinExistence type="predicted"/>
<name>X1C3W8_9ZZZZ</name>
<dbReference type="PANTHER" id="PTHR41368:SF1">
    <property type="entry name" value="PROTEIN YGHO"/>
    <property type="match status" value="1"/>
</dbReference>
<evidence type="ECO:0008006" key="2">
    <source>
        <dbReference type="Google" id="ProtNLM"/>
    </source>
</evidence>
<accession>X1C3W8</accession>
<dbReference type="InterPro" id="IPR039968">
    <property type="entry name" value="BcerS-like"/>
</dbReference>
<dbReference type="PANTHER" id="PTHR41368">
    <property type="entry name" value="PROTEIN YGHO"/>
    <property type="match status" value="1"/>
</dbReference>
<feature type="non-terminal residue" evidence="1">
    <location>
        <position position="1"/>
    </location>
</feature>
<reference evidence="1" key="1">
    <citation type="journal article" date="2014" name="Front. Microbiol.">
        <title>High frequency of phylogenetically diverse reductive dehalogenase-homologous genes in deep subseafloor sedimentary metagenomes.</title>
        <authorList>
            <person name="Kawai M."/>
            <person name="Futagami T."/>
            <person name="Toyoda A."/>
            <person name="Takaki Y."/>
            <person name="Nishi S."/>
            <person name="Hori S."/>
            <person name="Arai W."/>
            <person name="Tsubouchi T."/>
            <person name="Morono Y."/>
            <person name="Uchiyama I."/>
            <person name="Ito T."/>
            <person name="Fujiyama A."/>
            <person name="Inagaki F."/>
            <person name="Takami H."/>
        </authorList>
    </citation>
    <scope>NUCLEOTIDE SEQUENCE</scope>
    <source>
        <strain evidence="1">Expedition CK06-06</strain>
    </source>
</reference>
<dbReference type="EMBL" id="BART01014386">
    <property type="protein sequence ID" value="GAG88037.1"/>
    <property type="molecule type" value="Genomic_DNA"/>
</dbReference>
<evidence type="ECO:0000313" key="1">
    <source>
        <dbReference type="EMBL" id="GAG88037.1"/>
    </source>
</evidence>
<protein>
    <recommendedName>
        <fullName evidence="2">N-acetyltransferase domain-containing protein</fullName>
    </recommendedName>
</protein>